<evidence type="ECO:0000256" key="2">
    <source>
        <dbReference type="ARBA" id="ARBA00023125"/>
    </source>
</evidence>
<evidence type="ECO:0000259" key="4">
    <source>
        <dbReference type="PROSITE" id="PS01124"/>
    </source>
</evidence>
<evidence type="ECO:0000256" key="1">
    <source>
        <dbReference type="ARBA" id="ARBA00023015"/>
    </source>
</evidence>
<evidence type="ECO:0000313" key="5">
    <source>
        <dbReference type="EMBL" id="MBU3855581.1"/>
    </source>
</evidence>
<dbReference type="PANTHER" id="PTHR46796">
    <property type="entry name" value="HTH-TYPE TRANSCRIPTIONAL ACTIVATOR RHAS-RELATED"/>
    <property type="match status" value="1"/>
</dbReference>
<protein>
    <submittedName>
        <fullName evidence="5">Helix-turn-helix transcriptional regulator</fullName>
    </submittedName>
</protein>
<dbReference type="Gene3D" id="1.10.10.60">
    <property type="entry name" value="Homeodomain-like"/>
    <property type="match status" value="1"/>
</dbReference>
<evidence type="ECO:0000313" key="6">
    <source>
        <dbReference type="Proteomes" id="UP000784286"/>
    </source>
</evidence>
<gene>
    <name evidence="5" type="ORF">H9928_03310</name>
</gene>
<dbReference type="InterPro" id="IPR046532">
    <property type="entry name" value="DUF6597"/>
</dbReference>
<sequence length="273" mass="31591">MIQEDFRFYKPCKELQPYVRYYWVFKSNQPLNTLTFPIGCPQIIFHKQTPLYIPELGVSQSEFTVSGQVNYHSHLYADDNVEMIVAVFQPYALKAFLNLPISLLHNQEVSGYDLENKHLKRLAAQIFDCENTSLCIGAIEQWLLSQIAGALTLKTEYNIKRITAVIRQLLIMPETSVKELTSIACLSKKQFERLFKELVGANPKEYARIVRFQKSLKLLQHYPEDANQAQLAYQCGYADQSHFIREFKQFSGYTPLSLLNVCKPYSDLFNNPI</sequence>
<reference evidence="5" key="2">
    <citation type="submission" date="2021-04" db="EMBL/GenBank/DDBJ databases">
        <authorList>
            <person name="Gilroy R."/>
        </authorList>
    </citation>
    <scope>NUCLEOTIDE SEQUENCE</scope>
    <source>
        <strain evidence="5">8470</strain>
    </source>
</reference>
<dbReference type="Proteomes" id="UP000784286">
    <property type="component" value="Unassembled WGS sequence"/>
</dbReference>
<feature type="domain" description="HTH araC/xylS-type" evidence="4">
    <location>
        <begin position="160"/>
        <end position="261"/>
    </location>
</feature>
<keyword evidence="2" id="KW-0238">DNA-binding</keyword>
<dbReference type="SUPFAM" id="SSF46689">
    <property type="entry name" value="Homeodomain-like"/>
    <property type="match status" value="1"/>
</dbReference>
<dbReference type="GO" id="GO:0003700">
    <property type="term" value="F:DNA-binding transcription factor activity"/>
    <property type="evidence" value="ECO:0007669"/>
    <property type="project" value="InterPro"/>
</dbReference>
<proteinExistence type="predicted"/>
<comment type="caution">
    <text evidence="5">The sequence shown here is derived from an EMBL/GenBank/DDBJ whole genome shotgun (WGS) entry which is preliminary data.</text>
</comment>
<dbReference type="PROSITE" id="PS01124">
    <property type="entry name" value="HTH_ARAC_FAMILY_2"/>
    <property type="match status" value="1"/>
</dbReference>
<keyword evidence="1" id="KW-0805">Transcription regulation</keyword>
<dbReference type="EMBL" id="JAHLFJ010000032">
    <property type="protein sequence ID" value="MBU3855581.1"/>
    <property type="molecule type" value="Genomic_DNA"/>
</dbReference>
<dbReference type="AlphaFoldDB" id="A0A948TLI8"/>
<dbReference type="InterPro" id="IPR018060">
    <property type="entry name" value="HTH_AraC"/>
</dbReference>
<dbReference type="PANTHER" id="PTHR46796:SF13">
    <property type="entry name" value="HTH-TYPE TRANSCRIPTIONAL ACTIVATOR RHAS"/>
    <property type="match status" value="1"/>
</dbReference>
<accession>A0A948TLI8</accession>
<dbReference type="GO" id="GO:0043565">
    <property type="term" value="F:sequence-specific DNA binding"/>
    <property type="evidence" value="ECO:0007669"/>
    <property type="project" value="InterPro"/>
</dbReference>
<organism evidence="5 6">
    <name type="scientific">Candidatus Phocaeicola excrementipullorum</name>
    <dbReference type="NCBI Taxonomy" id="2838731"/>
    <lineage>
        <taxon>Bacteria</taxon>
        <taxon>Pseudomonadati</taxon>
        <taxon>Bacteroidota</taxon>
        <taxon>Bacteroidia</taxon>
        <taxon>Bacteroidales</taxon>
        <taxon>Bacteroidaceae</taxon>
        <taxon>Phocaeicola</taxon>
    </lineage>
</organism>
<dbReference type="Pfam" id="PF20240">
    <property type="entry name" value="DUF6597"/>
    <property type="match status" value="1"/>
</dbReference>
<reference evidence="5" key="1">
    <citation type="journal article" date="2021" name="PeerJ">
        <title>Extensive microbial diversity within the chicken gut microbiome revealed by metagenomics and culture.</title>
        <authorList>
            <person name="Gilroy R."/>
            <person name="Ravi A."/>
            <person name="Getino M."/>
            <person name="Pursley I."/>
            <person name="Horton D.L."/>
            <person name="Alikhan N.F."/>
            <person name="Baker D."/>
            <person name="Gharbi K."/>
            <person name="Hall N."/>
            <person name="Watson M."/>
            <person name="Adriaenssens E.M."/>
            <person name="Foster-Nyarko E."/>
            <person name="Jarju S."/>
            <person name="Secka A."/>
            <person name="Antonio M."/>
            <person name="Oren A."/>
            <person name="Chaudhuri R.R."/>
            <person name="La Ragione R."/>
            <person name="Hildebrand F."/>
            <person name="Pallen M.J."/>
        </authorList>
    </citation>
    <scope>NUCLEOTIDE SEQUENCE</scope>
    <source>
        <strain evidence="5">8470</strain>
    </source>
</reference>
<dbReference type="Pfam" id="PF12833">
    <property type="entry name" value="HTH_18"/>
    <property type="match status" value="1"/>
</dbReference>
<name>A0A948TLI8_9BACT</name>
<keyword evidence="3" id="KW-0804">Transcription</keyword>
<dbReference type="InterPro" id="IPR050204">
    <property type="entry name" value="AraC_XylS_family_regulators"/>
</dbReference>
<dbReference type="InterPro" id="IPR009057">
    <property type="entry name" value="Homeodomain-like_sf"/>
</dbReference>
<evidence type="ECO:0000256" key="3">
    <source>
        <dbReference type="ARBA" id="ARBA00023163"/>
    </source>
</evidence>
<dbReference type="SMART" id="SM00342">
    <property type="entry name" value="HTH_ARAC"/>
    <property type="match status" value="1"/>
</dbReference>